<protein>
    <recommendedName>
        <fullName evidence="4">DUF1614 domain-containing protein</fullName>
    </recommendedName>
</protein>
<accession>A0A498H0Q4</accession>
<evidence type="ECO:0000313" key="2">
    <source>
        <dbReference type="EMBL" id="RXE56511.1"/>
    </source>
</evidence>
<gene>
    <name evidence="2" type="ORF">ABH15_05565</name>
</gene>
<feature type="transmembrane region" description="Helical" evidence="1">
    <location>
        <begin position="97"/>
        <end position="115"/>
    </location>
</feature>
<feature type="transmembrane region" description="Helical" evidence="1">
    <location>
        <begin position="44"/>
        <end position="64"/>
    </location>
</feature>
<feature type="transmembrane region" description="Helical" evidence="1">
    <location>
        <begin position="12"/>
        <end position="32"/>
    </location>
</feature>
<proteinExistence type="predicted"/>
<organism evidence="2 3">
    <name type="scientific">Methanoculleus taiwanensis</name>
    <dbReference type="NCBI Taxonomy" id="1550565"/>
    <lineage>
        <taxon>Archaea</taxon>
        <taxon>Methanobacteriati</taxon>
        <taxon>Methanobacteriota</taxon>
        <taxon>Stenosarchaea group</taxon>
        <taxon>Methanomicrobia</taxon>
        <taxon>Methanomicrobiales</taxon>
        <taxon>Methanomicrobiaceae</taxon>
        <taxon>Methanoculleus</taxon>
    </lineage>
</organism>
<keyword evidence="3" id="KW-1185">Reference proteome</keyword>
<feature type="transmembrane region" description="Helical" evidence="1">
    <location>
        <begin position="121"/>
        <end position="141"/>
    </location>
</feature>
<dbReference type="EMBL" id="LHQS01000002">
    <property type="protein sequence ID" value="RXE56511.1"/>
    <property type="molecule type" value="Genomic_DNA"/>
</dbReference>
<comment type="caution">
    <text evidence="2">The sequence shown here is derived from an EMBL/GenBank/DDBJ whole genome shotgun (WGS) entry which is preliminary data.</text>
</comment>
<feature type="transmembrane region" description="Helical" evidence="1">
    <location>
        <begin position="150"/>
        <end position="170"/>
    </location>
</feature>
<dbReference type="InterPro" id="IPR011672">
    <property type="entry name" value="DUF1614"/>
</dbReference>
<reference evidence="2 3" key="1">
    <citation type="journal article" date="2015" name="Int. J. Syst. Evol. Microbiol.">
        <title>Methanoculleus taiwanensis sp. nov., a methanogen isolated from deep marine sediment at the deformation front area near Taiwan.</title>
        <authorList>
            <person name="Weng C.Y."/>
            <person name="Chen S.C."/>
            <person name="Lai M.C."/>
            <person name="Wu S.Y."/>
            <person name="Lin S."/>
            <person name="Yang T.F."/>
            <person name="Chen P.C."/>
        </authorList>
    </citation>
    <scope>NUCLEOTIDE SEQUENCE [LARGE SCALE GENOMIC DNA]</scope>
    <source>
        <strain evidence="2 3">CYW4</strain>
    </source>
</reference>
<keyword evidence="1" id="KW-0472">Membrane</keyword>
<dbReference type="Pfam" id="PF07758">
    <property type="entry name" value="DUF1614"/>
    <property type="match status" value="1"/>
</dbReference>
<evidence type="ECO:0000313" key="3">
    <source>
        <dbReference type="Proteomes" id="UP000290932"/>
    </source>
</evidence>
<feature type="transmembrane region" description="Helical" evidence="1">
    <location>
        <begin position="70"/>
        <end position="90"/>
    </location>
</feature>
<dbReference type="AlphaFoldDB" id="A0A498H0Q4"/>
<evidence type="ECO:0008006" key="4">
    <source>
        <dbReference type="Google" id="ProtNLM"/>
    </source>
</evidence>
<name>A0A498H0Q4_9EURY</name>
<evidence type="ECO:0000256" key="1">
    <source>
        <dbReference type="SAM" id="Phobius"/>
    </source>
</evidence>
<sequence length="228" mass="23228">MAIVPFPGSLEQVVLALFVIVPLLLIFSFLLISEEAFEAIGLRFHQAVLMTAGALVGGFINVPLIPLEEAVIAVNVGGCVIPLVVTLELVAKQRVAFSRVLAAIVAVSVVTYIFAVPVPGVGITMPVYVAPLAGAVAGLLLSRGCGGAPALAYAGGTVGTLIGADLLNLANPVVLASLTAAAGTVLSIGGAGIFDGIFITGILAVMLAAFFGRRIRRLKGGCPEEERI</sequence>
<keyword evidence="1" id="KW-0812">Transmembrane</keyword>
<dbReference type="Proteomes" id="UP000290932">
    <property type="component" value="Unassembled WGS sequence"/>
</dbReference>
<keyword evidence="1" id="KW-1133">Transmembrane helix</keyword>
<feature type="transmembrane region" description="Helical" evidence="1">
    <location>
        <begin position="190"/>
        <end position="211"/>
    </location>
</feature>